<evidence type="ECO:0000313" key="2">
    <source>
        <dbReference type="EMBL" id="CAB4986028.1"/>
    </source>
</evidence>
<proteinExistence type="predicted"/>
<dbReference type="PROSITE" id="PS52029">
    <property type="entry name" value="LD_TPASE"/>
    <property type="match status" value="1"/>
</dbReference>
<name>A0A6J7N1M0_9ZZZZ</name>
<reference evidence="2" key="1">
    <citation type="submission" date="2020-05" db="EMBL/GenBank/DDBJ databases">
        <authorList>
            <person name="Chiriac C."/>
            <person name="Salcher M."/>
            <person name="Ghai R."/>
            <person name="Kavagutti S V."/>
        </authorList>
    </citation>
    <scope>NUCLEOTIDE SEQUENCE</scope>
</reference>
<organism evidence="2">
    <name type="scientific">freshwater metagenome</name>
    <dbReference type="NCBI Taxonomy" id="449393"/>
    <lineage>
        <taxon>unclassified sequences</taxon>
        <taxon>metagenomes</taxon>
        <taxon>ecological metagenomes</taxon>
    </lineage>
</organism>
<dbReference type="PANTHER" id="PTHR38589">
    <property type="entry name" value="BLR0621 PROTEIN"/>
    <property type="match status" value="1"/>
</dbReference>
<dbReference type="GO" id="GO:0016740">
    <property type="term" value="F:transferase activity"/>
    <property type="evidence" value="ECO:0007669"/>
    <property type="project" value="InterPro"/>
</dbReference>
<dbReference type="PANTHER" id="PTHR38589:SF1">
    <property type="entry name" value="BLR0621 PROTEIN"/>
    <property type="match status" value="1"/>
</dbReference>
<dbReference type="InterPro" id="IPR005490">
    <property type="entry name" value="LD_TPept_cat_dom"/>
</dbReference>
<accession>A0A6J7N1M0</accession>
<gene>
    <name evidence="2" type="ORF">UFOPK3954_00846</name>
</gene>
<feature type="domain" description="L,D-TPase catalytic" evidence="1">
    <location>
        <begin position="458"/>
        <end position="637"/>
    </location>
</feature>
<evidence type="ECO:0000259" key="1">
    <source>
        <dbReference type="PROSITE" id="PS52029"/>
    </source>
</evidence>
<dbReference type="Pfam" id="PF03734">
    <property type="entry name" value="YkuD"/>
    <property type="match status" value="1"/>
</dbReference>
<sequence>MGAGGDNEPLLSGSRARERLVHHTGGKRGEAACAAAQTLVGAFHDGSCGPRNTVGDAVELTGPRIHNCSHPCSNRVPDGLCILPEREYLLDQPVSNSRWCLERFVGDVVGDVSVDLVADAGEHRERAVHDGERDLLVVEPGEVVLGATAPDHHDDIDVAARTEAPDTSAHHAGAFLALHPGIELDHPEADAGRVEVLHEVVVRSGVDTGDQADVERHRGEVGLLVGRKATGGLQATNDVFALRREVAKGESRVEIVHLERHPTGGGVHVERAEDAHLHAVGELEVCLGKLGPQAGLNTHEERHRDDSTLAVPLLDQIEIEVLTRCRAKALDLAAHPHAPAEAVRQRTVDLVDELRDGERGVCRLLLLVELQCTLRHGTILAHRCHRNAREGRVCRWHYGGGVRGWRSAAGAVAGTVLLGISVSLLLPAAPAPAATARPAPATIRPELLGDAEQVVVVSTSRWDTTSASVSMYQKVGGTWKRVAGPYGARTGRNGLSPAHVEGDGTTPAGSYPILSGFGWYTSARTKLPYTRVAPGACWISDPTRPDYNTRVVEPSCASPNENLYRIARSGPYRRAIVTGYNIEPTVAGVGSAIFLHVHAYSRGKSKATSGCVSLTAAHLYSLWRRLDPARRPRVIIGPTSWLRGT</sequence>
<dbReference type="AlphaFoldDB" id="A0A6J7N1M0"/>
<protein>
    <submittedName>
        <fullName evidence="2">Unannotated protein</fullName>
    </submittedName>
</protein>
<dbReference type="EMBL" id="CAFBON010000072">
    <property type="protein sequence ID" value="CAB4986028.1"/>
    <property type="molecule type" value="Genomic_DNA"/>
</dbReference>